<protein>
    <submittedName>
        <fullName evidence="5">AraC family transcriptional regulator</fullName>
    </submittedName>
</protein>
<dbReference type="PROSITE" id="PS01124">
    <property type="entry name" value="HTH_ARAC_FAMILY_2"/>
    <property type="match status" value="1"/>
</dbReference>
<dbReference type="Pfam" id="PF12833">
    <property type="entry name" value="HTH_18"/>
    <property type="match status" value="1"/>
</dbReference>
<dbReference type="InterPro" id="IPR037923">
    <property type="entry name" value="HTH-like"/>
</dbReference>
<keyword evidence="2" id="KW-0238">DNA-binding</keyword>
<evidence type="ECO:0000313" key="6">
    <source>
        <dbReference type="Proteomes" id="UP000501780"/>
    </source>
</evidence>
<evidence type="ECO:0000259" key="4">
    <source>
        <dbReference type="PROSITE" id="PS01124"/>
    </source>
</evidence>
<dbReference type="PRINTS" id="PR00032">
    <property type="entry name" value="HTHARAC"/>
</dbReference>
<accession>A0A6H0KVS5</accession>
<dbReference type="PANTHER" id="PTHR43280">
    <property type="entry name" value="ARAC-FAMILY TRANSCRIPTIONAL REGULATOR"/>
    <property type="match status" value="1"/>
</dbReference>
<dbReference type="AlphaFoldDB" id="A0A6H0KVS5"/>
<dbReference type="InterPro" id="IPR018060">
    <property type="entry name" value="HTH_AraC"/>
</dbReference>
<dbReference type="Proteomes" id="UP000501780">
    <property type="component" value="Chromosome"/>
</dbReference>
<dbReference type="GO" id="GO:0043565">
    <property type="term" value="F:sequence-specific DNA binding"/>
    <property type="evidence" value="ECO:0007669"/>
    <property type="project" value="InterPro"/>
</dbReference>
<dbReference type="InterPro" id="IPR018062">
    <property type="entry name" value="HTH_AraC-typ_CS"/>
</dbReference>
<keyword evidence="3" id="KW-0804">Transcription</keyword>
<dbReference type="PROSITE" id="PS00041">
    <property type="entry name" value="HTH_ARAC_FAMILY_1"/>
    <property type="match status" value="1"/>
</dbReference>
<evidence type="ECO:0000256" key="3">
    <source>
        <dbReference type="ARBA" id="ARBA00023163"/>
    </source>
</evidence>
<dbReference type="KEGG" id="bfc:BacF7301_24735"/>
<dbReference type="SUPFAM" id="SSF46689">
    <property type="entry name" value="Homeodomain-like"/>
    <property type="match status" value="1"/>
</dbReference>
<reference evidence="5 6" key="1">
    <citation type="submission" date="2020-03" db="EMBL/GenBank/DDBJ databases">
        <title>Genomic analysis of Bacteroides faecium CBA7301.</title>
        <authorList>
            <person name="Kim J."/>
            <person name="Roh S.W."/>
        </authorList>
    </citation>
    <scope>NUCLEOTIDE SEQUENCE [LARGE SCALE GENOMIC DNA]</scope>
    <source>
        <strain evidence="5 6">CBA7301</strain>
    </source>
</reference>
<dbReference type="PANTHER" id="PTHR43280:SF10">
    <property type="entry name" value="REGULATORY PROTEIN POCR"/>
    <property type="match status" value="1"/>
</dbReference>
<dbReference type="SUPFAM" id="SSF51215">
    <property type="entry name" value="Regulatory protein AraC"/>
    <property type="match status" value="1"/>
</dbReference>
<dbReference type="InterPro" id="IPR020449">
    <property type="entry name" value="Tscrpt_reg_AraC-type_HTH"/>
</dbReference>
<feature type="domain" description="HTH araC/xylS-type" evidence="4">
    <location>
        <begin position="193"/>
        <end position="291"/>
    </location>
</feature>
<dbReference type="GO" id="GO:0003700">
    <property type="term" value="F:DNA-binding transcription factor activity"/>
    <property type="evidence" value="ECO:0007669"/>
    <property type="project" value="InterPro"/>
</dbReference>
<dbReference type="EMBL" id="CP050831">
    <property type="protein sequence ID" value="QIU97161.1"/>
    <property type="molecule type" value="Genomic_DNA"/>
</dbReference>
<dbReference type="Gene3D" id="1.10.10.60">
    <property type="entry name" value="Homeodomain-like"/>
    <property type="match status" value="2"/>
</dbReference>
<name>A0A6H0KVS5_9BACE</name>
<proteinExistence type="predicted"/>
<evidence type="ECO:0000313" key="5">
    <source>
        <dbReference type="EMBL" id="QIU97161.1"/>
    </source>
</evidence>
<keyword evidence="6" id="KW-1185">Reference proteome</keyword>
<evidence type="ECO:0000256" key="2">
    <source>
        <dbReference type="ARBA" id="ARBA00023125"/>
    </source>
</evidence>
<organism evidence="5 6">
    <name type="scientific">Bacteroides faecium</name>
    <dbReference type="NCBI Taxonomy" id="2715212"/>
    <lineage>
        <taxon>Bacteria</taxon>
        <taxon>Pseudomonadati</taxon>
        <taxon>Bacteroidota</taxon>
        <taxon>Bacteroidia</taxon>
        <taxon>Bacteroidales</taxon>
        <taxon>Bacteroidaceae</taxon>
        <taxon>Bacteroides</taxon>
    </lineage>
</organism>
<dbReference type="RefSeq" id="WP_167966858.1">
    <property type="nucleotide sequence ID" value="NZ_CP050831.1"/>
</dbReference>
<dbReference type="InterPro" id="IPR054015">
    <property type="entry name" value="ExsA-like_N"/>
</dbReference>
<keyword evidence="1" id="KW-0805">Transcription regulation</keyword>
<evidence type="ECO:0000256" key="1">
    <source>
        <dbReference type="ARBA" id="ARBA00023015"/>
    </source>
</evidence>
<gene>
    <name evidence="5" type="ORF">BacF7301_24735</name>
</gene>
<dbReference type="Pfam" id="PF22200">
    <property type="entry name" value="ExsA_N"/>
    <property type="match status" value="1"/>
</dbReference>
<dbReference type="InterPro" id="IPR009057">
    <property type="entry name" value="Homeodomain-like_sf"/>
</dbReference>
<sequence>MSTKRLFIPDAVIHPARCGENTNIRLLQYVNSTTQENFDAFLTHYALVYILSGVKQIKVAQNKFQIQPGELFLIPRGEYVMSEYITGENGFQSLMLFFNKKVAQELIEQISGYLSAHLSDVVPTRKEAVKIIPHNPAIEKIFSSIATYSQGESRFTCELLRLKFAELIYLLLDSPYQKLILSFLLDAARGENPSISSVVGSNLYSSATINELALLSGRSLSSFKREFSLQYGEPPRSWIRKKKLERAAYLLKTSDKTIEEISEASGFTSTPHFARLFKEHYQHTPTEYRTKQTKS</sequence>
<dbReference type="SMART" id="SM00342">
    <property type="entry name" value="HTH_ARAC"/>
    <property type="match status" value="1"/>
</dbReference>